<dbReference type="GO" id="GO:0006508">
    <property type="term" value="P:proteolysis"/>
    <property type="evidence" value="ECO:0007669"/>
    <property type="project" value="UniProtKB-KW"/>
</dbReference>
<keyword evidence="5 9" id="KW-0378">Hydrolase</keyword>
<reference evidence="15" key="2">
    <citation type="submission" date="2008-08" db="EMBL/GenBank/DDBJ databases">
        <authorList>
            <consortium name="Diatom Consortium"/>
            <person name="Grigoriev I."/>
            <person name="Grimwood J."/>
            <person name="Kuo A."/>
            <person name="Otillar R.P."/>
            <person name="Salamov A."/>
            <person name="Detter J.C."/>
            <person name="Lindquist E."/>
            <person name="Shapiro H."/>
            <person name="Lucas S."/>
            <person name="Glavina del Rio T."/>
            <person name="Pitluck S."/>
            <person name="Rokhsar D."/>
            <person name="Bowler C."/>
        </authorList>
    </citation>
    <scope>GENOME REANNOTATION</scope>
    <source>
        <strain evidence="15">CCAP 1055/1</strain>
    </source>
</reference>
<dbReference type="Gene3D" id="3.40.50.200">
    <property type="entry name" value="Peptidase S8/S53 domain"/>
    <property type="match status" value="1"/>
</dbReference>
<dbReference type="InterPro" id="IPR015500">
    <property type="entry name" value="Peptidase_S8_subtilisin-rel"/>
</dbReference>
<dbReference type="InterPro" id="IPR036852">
    <property type="entry name" value="Peptidase_S8/S53_dom_sf"/>
</dbReference>
<dbReference type="PANTHER" id="PTHR43806:SF11">
    <property type="entry name" value="CEREVISIN-RELATED"/>
    <property type="match status" value="1"/>
</dbReference>
<feature type="compositionally biased region" description="Low complexity" evidence="11">
    <location>
        <begin position="443"/>
        <end position="452"/>
    </location>
</feature>
<protein>
    <recommendedName>
        <fullName evidence="8">subtilisin</fullName>
        <ecNumber evidence="8">3.4.21.62</ecNumber>
    </recommendedName>
</protein>
<dbReference type="OrthoDB" id="47834at2759"/>
<evidence type="ECO:0000256" key="5">
    <source>
        <dbReference type="ARBA" id="ARBA00022801"/>
    </source>
</evidence>
<evidence type="ECO:0000256" key="10">
    <source>
        <dbReference type="RuleBase" id="RU003355"/>
    </source>
</evidence>
<dbReference type="SUPFAM" id="SSF54897">
    <property type="entry name" value="Protease propeptides/inhibitors"/>
    <property type="match status" value="1"/>
</dbReference>
<evidence type="ECO:0000256" key="1">
    <source>
        <dbReference type="ARBA" id="ARBA00011073"/>
    </source>
</evidence>
<evidence type="ECO:0000259" key="13">
    <source>
        <dbReference type="Pfam" id="PF00082"/>
    </source>
</evidence>
<dbReference type="GeneID" id="7203772"/>
<feature type="compositionally biased region" description="Low complexity" evidence="11">
    <location>
        <begin position="471"/>
        <end position="484"/>
    </location>
</feature>
<dbReference type="PANTHER" id="PTHR43806">
    <property type="entry name" value="PEPTIDASE S8"/>
    <property type="match status" value="1"/>
</dbReference>
<feature type="chain" id="PRO_5002853060" description="subtilisin" evidence="12">
    <location>
        <begin position="21"/>
        <end position="555"/>
    </location>
</feature>
<dbReference type="PROSITE" id="PS51892">
    <property type="entry name" value="SUBTILASE"/>
    <property type="match status" value="1"/>
</dbReference>
<dbReference type="InterPro" id="IPR034193">
    <property type="entry name" value="PCSK9_ProteinaseK-like"/>
</dbReference>
<feature type="region of interest" description="Disordered" evidence="11">
    <location>
        <begin position="354"/>
        <end position="502"/>
    </location>
</feature>
<evidence type="ECO:0000256" key="9">
    <source>
        <dbReference type="PROSITE-ProRule" id="PRU01240"/>
    </source>
</evidence>
<dbReference type="SUPFAM" id="SSF52743">
    <property type="entry name" value="Subtilisin-like"/>
    <property type="match status" value="1"/>
</dbReference>
<comment type="catalytic activity">
    <reaction evidence="7">
        <text>Hydrolysis of proteins with broad specificity for peptide bonds, and a preference for a large uncharged residue in P1. Hydrolyzes peptide amides.</text>
        <dbReference type="EC" id="3.4.21.62"/>
    </reaction>
</comment>
<dbReference type="PRINTS" id="PR00723">
    <property type="entry name" value="SUBTILISIN"/>
</dbReference>
<accession>B7G7C2</accession>
<proteinExistence type="inferred from homology"/>
<reference evidence="14 15" key="1">
    <citation type="journal article" date="2008" name="Nature">
        <title>The Phaeodactylum genome reveals the evolutionary history of diatom genomes.</title>
        <authorList>
            <person name="Bowler C."/>
            <person name="Allen A.E."/>
            <person name="Badger J.H."/>
            <person name="Grimwood J."/>
            <person name="Jabbari K."/>
            <person name="Kuo A."/>
            <person name="Maheswari U."/>
            <person name="Martens C."/>
            <person name="Maumus F."/>
            <person name="Otillar R.P."/>
            <person name="Rayko E."/>
            <person name="Salamov A."/>
            <person name="Vandepoele K."/>
            <person name="Beszteri B."/>
            <person name="Gruber A."/>
            <person name="Heijde M."/>
            <person name="Katinka M."/>
            <person name="Mock T."/>
            <person name="Valentin K."/>
            <person name="Verret F."/>
            <person name="Berges J.A."/>
            <person name="Brownlee C."/>
            <person name="Cadoret J.P."/>
            <person name="Chiovitti A."/>
            <person name="Choi C.J."/>
            <person name="Coesel S."/>
            <person name="De Martino A."/>
            <person name="Detter J.C."/>
            <person name="Durkin C."/>
            <person name="Falciatore A."/>
            <person name="Fournet J."/>
            <person name="Haruta M."/>
            <person name="Huysman M.J."/>
            <person name="Jenkins B.D."/>
            <person name="Jiroutova K."/>
            <person name="Jorgensen R.E."/>
            <person name="Joubert Y."/>
            <person name="Kaplan A."/>
            <person name="Kroger N."/>
            <person name="Kroth P.G."/>
            <person name="La Roche J."/>
            <person name="Lindquist E."/>
            <person name="Lommer M."/>
            <person name="Martin-Jezequel V."/>
            <person name="Lopez P.J."/>
            <person name="Lucas S."/>
            <person name="Mangogna M."/>
            <person name="McGinnis K."/>
            <person name="Medlin L.K."/>
            <person name="Montsant A."/>
            <person name="Oudot-Le Secq M.P."/>
            <person name="Napoli C."/>
            <person name="Obornik M."/>
            <person name="Parker M.S."/>
            <person name="Petit J.L."/>
            <person name="Porcel B.M."/>
            <person name="Poulsen N."/>
            <person name="Robison M."/>
            <person name="Rychlewski L."/>
            <person name="Rynearson T.A."/>
            <person name="Schmutz J."/>
            <person name="Shapiro H."/>
            <person name="Siaut M."/>
            <person name="Stanley M."/>
            <person name="Sussman M.R."/>
            <person name="Taylor A.R."/>
            <person name="Vardi A."/>
            <person name="von Dassow P."/>
            <person name="Vyverman W."/>
            <person name="Willis A."/>
            <person name="Wyrwicz L.S."/>
            <person name="Rokhsar D.S."/>
            <person name="Weissenbach J."/>
            <person name="Armbrust E.V."/>
            <person name="Green B.R."/>
            <person name="Van de Peer Y."/>
            <person name="Grigoriev I.V."/>
        </authorList>
    </citation>
    <scope>NUCLEOTIDE SEQUENCE [LARGE SCALE GENOMIC DNA]</scope>
    <source>
        <strain evidence="14 15">CCAP 1055/1</strain>
    </source>
</reference>
<keyword evidence="4" id="KW-0677">Repeat</keyword>
<evidence type="ECO:0000256" key="12">
    <source>
        <dbReference type="SAM" id="SignalP"/>
    </source>
</evidence>
<dbReference type="KEGG" id="pti:PHATRDRAFT_38966"/>
<dbReference type="InterPro" id="IPR000209">
    <property type="entry name" value="Peptidase_S8/S53_dom"/>
</dbReference>
<sequence length="555" mass="58895">MKYLNAITLLTFGWMPSLSAQVLTHRKLQRLPQSQVIPGQYVIELDPSIPDSQGFAEKVLKRTFRKNIIETYDYAMKGFAVKDVPDMVLNFILNMDDVLSVSEDGIVEIEAIQNNPTWGLDLVDGSDDNRYTYTYTGRGVDVYIVDTGIQANHPDFEGRVRSCVSYTGESCGSDLNGHGTHVAGTVGSKTYGVAKQVSLHDVKVLNQRGSGSYSGVIAGVDYVTKIKENNRSRRIVINMSLAGGVFARLNSAIDSAAAQGVVVVVAAGNSGADACNASPASASGALVVGAINDRNQRTSWSNWGSCVDIFAPGTGILSTAKTGGTSTKSGTSMASPHVAGVAALYLESGRNTNSITSDARTGQLGNLEGSPNRLVRTSRLPARNTPQDDTDAPVRAPTRPPTRAPVPAPTRRPTRAPTRAPVPAPTRRPTRAPTRAPVPAPTRRPTRAPTRAPTRRPTRAPTRAPVPAPTRRPTRVLTRAPVTPRTREPTRAPVPAPTQPPVAPQCLPAADPGHRLVDSTALVDLNLAGGATSSLALGDNCFLAMLSLAKVSEDI</sequence>
<keyword evidence="3 12" id="KW-0732">Signal</keyword>
<evidence type="ECO:0000256" key="2">
    <source>
        <dbReference type="ARBA" id="ARBA00022670"/>
    </source>
</evidence>
<dbReference type="FunFam" id="3.40.50.200:FF:000014">
    <property type="entry name" value="Proteinase K"/>
    <property type="match status" value="1"/>
</dbReference>
<evidence type="ECO:0000256" key="6">
    <source>
        <dbReference type="ARBA" id="ARBA00022825"/>
    </source>
</evidence>
<dbReference type="AlphaFoldDB" id="B7G7C2"/>
<feature type="active site" description="Charge relay system" evidence="9">
    <location>
        <position position="146"/>
    </location>
</feature>
<dbReference type="InterPro" id="IPR006970">
    <property type="entry name" value="PT"/>
</dbReference>
<dbReference type="EC" id="3.4.21.62" evidence="8"/>
<dbReference type="CDD" id="cd04077">
    <property type="entry name" value="Peptidases_S8_PCSK9_ProteinaseK_like"/>
    <property type="match status" value="1"/>
</dbReference>
<dbReference type="PROSITE" id="PS00138">
    <property type="entry name" value="SUBTILASE_SER"/>
    <property type="match status" value="1"/>
</dbReference>
<dbReference type="HOGENOM" id="CLU_011263_1_7_1"/>
<evidence type="ECO:0000313" key="14">
    <source>
        <dbReference type="EMBL" id="EEC45741.1"/>
    </source>
</evidence>
<dbReference type="EMBL" id="CM000619">
    <property type="protein sequence ID" value="EEC45741.1"/>
    <property type="molecule type" value="Genomic_DNA"/>
</dbReference>
<dbReference type="RefSeq" id="XP_002183005.1">
    <property type="nucleotide sequence ID" value="XM_002182969.1"/>
</dbReference>
<dbReference type="InterPro" id="IPR023827">
    <property type="entry name" value="Peptidase_S8_Asp-AS"/>
</dbReference>
<evidence type="ECO:0000313" key="15">
    <source>
        <dbReference type="Proteomes" id="UP000000759"/>
    </source>
</evidence>
<dbReference type="GO" id="GO:0005615">
    <property type="term" value="C:extracellular space"/>
    <property type="evidence" value="ECO:0007669"/>
    <property type="project" value="TreeGrafter"/>
</dbReference>
<dbReference type="Proteomes" id="UP000000759">
    <property type="component" value="Chromosome 17"/>
</dbReference>
<evidence type="ECO:0000256" key="4">
    <source>
        <dbReference type="ARBA" id="ARBA00022737"/>
    </source>
</evidence>
<comment type="similarity">
    <text evidence="1 9 10">Belongs to the peptidase S8 family.</text>
</comment>
<dbReference type="GO" id="GO:0004252">
    <property type="term" value="F:serine-type endopeptidase activity"/>
    <property type="evidence" value="ECO:0007669"/>
    <property type="project" value="UniProtKB-UniRule"/>
</dbReference>
<dbReference type="PROSITE" id="PS00137">
    <property type="entry name" value="SUBTILASE_HIS"/>
    <property type="match status" value="1"/>
</dbReference>
<dbReference type="PaxDb" id="2850-Phatr38966"/>
<name>B7G7C2_PHATC</name>
<evidence type="ECO:0000256" key="11">
    <source>
        <dbReference type="SAM" id="MobiDB-lite"/>
    </source>
</evidence>
<keyword evidence="6 9" id="KW-0720">Serine protease</keyword>
<evidence type="ECO:0000256" key="8">
    <source>
        <dbReference type="ARBA" id="ARBA00023619"/>
    </source>
</evidence>
<evidence type="ECO:0000256" key="7">
    <source>
        <dbReference type="ARBA" id="ARBA00023529"/>
    </source>
</evidence>
<dbReference type="Pfam" id="PF04886">
    <property type="entry name" value="PT"/>
    <property type="match status" value="1"/>
</dbReference>
<dbReference type="InterPro" id="IPR023828">
    <property type="entry name" value="Peptidase_S8_Ser-AS"/>
</dbReference>
<dbReference type="STRING" id="556484.B7G7C2"/>
<feature type="compositionally biased region" description="Polar residues" evidence="11">
    <location>
        <begin position="354"/>
        <end position="364"/>
    </location>
</feature>
<dbReference type="eggNOG" id="KOG1153">
    <property type="taxonomic scope" value="Eukaryota"/>
</dbReference>
<dbReference type="PROSITE" id="PS00136">
    <property type="entry name" value="SUBTILASE_ASP"/>
    <property type="match status" value="1"/>
</dbReference>
<organism evidence="14 15">
    <name type="scientific">Phaeodactylum tricornutum (strain CCAP 1055/1)</name>
    <dbReference type="NCBI Taxonomy" id="556484"/>
    <lineage>
        <taxon>Eukaryota</taxon>
        <taxon>Sar</taxon>
        <taxon>Stramenopiles</taxon>
        <taxon>Ochrophyta</taxon>
        <taxon>Bacillariophyta</taxon>
        <taxon>Bacillariophyceae</taxon>
        <taxon>Bacillariophycidae</taxon>
        <taxon>Naviculales</taxon>
        <taxon>Phaeodactylaceae</taxon>
        <taxon>Phaeodactylum</taxon>
    </lineage>
</organism>
<dbReference type="InParanoid" id="B7G7C2"/>
<feature type="compositionally biased region" description="Pro residues" evidence="11">
    <location>
        <begin position="492"/>
        <end position="502"/>
    </location>
</feature>
<keyword evidence="15" id="KW-1185">Reference proteome</keyword>
<feature type="compositionally biased region" description="Pro residues" evidence="11">
    <location>
        <begin position="398"/>
        <end position="410"/>
    </location>
</feature>
<feature type="domain" description="Peptidase S8/S53" evidence="13">
    <location>
        <begin position="137"/>
        <end position="347"/>
    </location>
</feature>
<dbReference type="InterPro" id="IPR050131">
    <property type="entry name" value="Peptidase_S8_subtilisin-like"/>
</dbReference>
<dbReference type="Pfam" id="PF00082">
    <property type="entry name" value="Peptidase_S8"/>
    <property type="match status" value="1"/>
</dbReference>
<feature type="signal peptide" evidence="12">
    <location>
        <begin position="1"/>
        <end position="20"/>
    </location>
</feature>
<evidence type="ECO:0000256" key="3">
    <source>
        <dbReference type="ARBA" id="ARBA00022729"/>
    </source>
</evidence>
<dbReference type="InterPro" id="IPR022398">
    <property type="entry name" value="Peptidase_S8_His-AS"/>
</dbReference>
<gene>
    <name evidence="14" type="ORF">PHATRDRAFT_38966</name>
</gene>
<feature type="active site" description="Charge relay system" evidence="9">
    <location>
        <position position="332"/>
    </location>
</feature>
<keyword evidence="2 9" id="KW-0645">Protease</keyword>
<feature type="active site" description="Charge relay system" evidence="9">
    <location>
        <position position="178"/>
    </location>
</feature>